<evidence type="ECO:0000313" key="2">
    <source>
        <dbReference type="EMBL" id="CDR28827.1"/>
    </source>
</evidence>
<feature type="transmembrane region" description="Helical" evidence="1">
    <location>
        <begin position="162"/>
        <end position="185"/>
    </location>
</feature>
<accession>A0A077UMV6</accession>
<dbReference type="AlphaFoldDB" id="A0A077UMV6"/>
<evidence type="ECO:0000313" key="3">
    <source>
        <dbReference type="Proteomes" id="UP000044616"/>
    </source>
</evidence>
<dbReference type="NCBIfam" id="TIGR03732">
    <property type="entry name" value="lanti_perm_MutE"/>
    <property type="match status" value="1"/>
</dbReference>
<dbReference type="CDD" id="cd21807">
    <property type="entry name" value="ABC-2_lan_permease_MutE_EpiE-like"/>
    <property type="match status" value="1"/>
</dbReference>
<gene>
    <name evidence="2" type="ORF">ERS140147_01973</name>
</gene>
<dbReference type="RefSeq" id="WP_047531426.1">
    <property type="nucleotide sequence ID" value="NZ_CCEH01000018.1"/>
</dbReference>
<name>A0A077UMV6_9STAP</name>
<keyword evidence="1" id="KW-0812">Transmembrane</keyword>
<dbReference type="InterPro" id="IPR021205">
    <property type="entry name" value="Lanti_perm_SpaE/MutE/EpiE-like"/>
</dbReference>
<proteinExistence type="predicted"/>
<feature type="transmembrane region" description="Helical" evidence="1">
    <location>
        <begin position="15"/>
        <end position="38"/>
    </location>
</feature>
<keyword evidence="1" id="KW-1133">Transmembrane helix</keyword>
<dbReference type="EMBL" id="CCEH01000018">
    <property type="protein sequence ID" value="CDR28827.1"/>
    <property type="molecule type" value="Genomic_DNA"/>
</dbReference>
<feature type="transmembrane region" description="Helical" evidence="1">
    <location>
        <begin position="135"/>
        <end position="155"/>
    </location>
</feature>
<organism evidence="2 3">
    <name type="scientific">Staphylococcus schweitzeri</name>
    <dbReference type="NCBI Taxonomy" id="1654388"/>
    <lineage>
        <taxon>Bacteria</taxon>
        <taxon>Bacillati</taxon>
        <taxon>Bacillota</taxon>
        <taxon>Bacilli</taxon>
        <taxon>Bacillales</taxon>
        <taxon>Staphylococcaceae</taxon>
        <taxon>Staphylococcus</taxon>
    </lineage>
</organism>
<dbReference type="Proteomes" id="UP000044616">
    <property type="component" value="Unassembled WGS sequence"/>
</dbReference>
<feature type="transmembrane region" description="Helical" evidence="1">
    <location>
        <begin position="103"/>
        <end position="123"/>
    </location>
</feature>
<feature type="transmembrane region" description="Helical" evidence="1">
    <location>
        <begin position="226"/>
        <end position="244"/>
    </location>
</feature>
<keyword evidence="1" id="KW-0472">Membrane</keyword>
<evidence type="ECO:0000256" key="1">
    <source>
        <dbReference type="SAM" id="Phobius"/>
    </source>
</evidence>
<feature type="transmembrane region" description="Helical" evidence="1">
    <location>
        <begin position="58"/>
        <end position="76"/>
    </location>
</feature>
<protein>
    <submittedName>
        <fullName evidence="2">Lantibiotic protection ABC transporter permease subunit, MutE/EpiE family protein</fullName>
    </submittedName>
</protein>
<sequence length="253" mass="28945">MIHLKIEGIKFKNSFSMYVLLISPLVFLCFAIFTVLFAKSNTGIANSLSPYITLLFNIWPIAFIPIVLCMACNTLFKIEMRNKSFNYYLSNNWSITKEIRAKIVILSLAFLVHCFLVYIIAYIGDLIINPHPINAMLLLVTILLMYVVSLPLIPLNFLLTRYFGVFVSILINLVLSVICVIFLTLKSLFWVLPWAIMQRVPLVTLGILPNGLVVDHNSKYFNDLNALYISIIVSVIIFAILTFLNNKKSWRLK</sequence>
<reference evidence="2 3" key="1">
    <citation type="submission" date="2014-05" db="EMBL/GenBank/DDBJ databases">
        <authorList>
            <person name="Aslett A.Martin."/>
            <person name="De Silva Nishadi"/>
        </authorList>
    </citation>
    <scope>NUCLEOTIDE SEQUENCE [LARGE SCALE GENOMIC DNA]</scope>
</reference>